<comment type="caution">
    <text evidence="1">The sequence shown here is derived from an EMBL/GenBank/DDBJ whole genome shotgun (WGS) entry which is preliminary data.</text>
</comment>
<accession>A0AAE4KX00</accession>
<evidence type="ECO:0000313" key="1">
    <source>
        <dbReference type="EMBL" id="MDT2691534.1"/>
    </source>
</evidence>
<dbReference type="EMBL" id="JARPZN010000015">
    <property type="protein sequence ID" value="MDT2691534.1"/>
    <property type="molecule type" value="Genomic_DNA"/>
</dbReference>
<organism evidence="1 2">
    <name type="scientific">Enterococcus gallinarum</name>
    <dbReference type="NCBI Taxonomy" id="1353"/>
    <lineage>
        <taxon>Bacteria</taxon>
        <taxon>Bacillati</taxon>
        <taxon>Bacillota</taxon>
        <taxon>Bacilli</taxon>
        <taxon>Lactobacillales</taxon>
        <taxon>Enterococcaceae</taxon>
        <taxon>Enterococcus</taxon>
    </lineage>
</organism>
<protein>
    <submittedName>
        <fullName evidence="1">Toprim domain-containing protein</fullName>
    </submittedName>
</protein>
<evidence type="ECO:0000313" key="2">
    <source>
        <dbReference type="Proteomes" id="UP001183682"/>
    </source>
</evidence>
<dbReference type="Gene3D" id="3.40.1360.10">
    <property type="match status" value="1"/>
</dbReference>
<dbReference type="Proteomes" id="UP001183682">
    <property type="component" value="Unassembled WGS sequence"/>
</dbReference>
<dbReference type="AlphaFoldDB" id="A0AAE4KX00"/>
<sequence length="361" mass="41630">MLERGERFKQVSSKFVEHSEHDSLRANIKTGVVDWYSKNITSWNNAIELSMAFYNEPFEETVEDLLQFQSTRRVRNQSMNKSSTRQNALELKSEPFNLKHLSSMGNFDTHYLNRKGRDYLKSRFLSDETIDYLEKLNLVSTDNKNNLLFKHIDIGLGKTGNIVGCDVQGTYPRSLEKRVSLDNKGKLKLERKYFKGMGENSMNKRGFLFGVNVAYSIPLTLFVTESPIESASLMELQKGALPANSWFLSLSGLKEDTFWETKDLLQELTKAPKVESVLAVNNDHAGQEFVQEVHETYQDQKEYQPDHKIKLLLPELENGDWNEQLELLKTGVLTSRTEKLKEKREAEKLVQSTQIAFTERV</sequence>
<name>A0AAE4KX00_ENTGA</name>
<dbReference type="Pfam" id="PF13155">
    <property type="entry name" value="Toprim_2"/>
    <property type="match status" value="1"/>
</dbReference>
<gene>
    <name evidence="1" type="ORF">P7E30_15255</name>
</gene>
<reference evidence="1" key="1">
    <citation type="submission" date="2023-03" db="EMBL/GenBank/DDBJ databases">
        <authorList>
            <person name="Shen W."/>
            <person name="Cai J."/>
        </authorList>
    </citation>
    <scope>NUCLEOTIDE SEQUENCE</scope>
    <source>
        <strain evidence="1">K69-2</strain>
    </source>
</reference>
<proteinExistence type="predicted"/>